<keyword evidence="2" id="KW-0175">Coiled coil</keyword>
<evidence type="ECO:0000256" key="1">
    <source>
        <dbReference type="PROSITE-ProRule" id="PRU10141"/>
    </source>
</evidence>
<keyword evidence="5" id="KW-0808">Transferase</keyword>
<proteinExistence type="predicted"/>
<feature type="binding site" evidence="1">
    <location>
        <position position="159"/>
    </location>
    <ligand>
        <name>ATP</name>
        <dbReference type="ChEBI" id="CHEBI:30616"/>
    </ligand>
</feature>
<organism evidence="5 6">
    <name type="scientific">Microbulbifer aestuariivivens</name>
    <dbReference type="NCBI Taxonomy" id="1908308"/>
    <lineage>
        <taxon>Bacteria</taxon>
        <taxon>Pseudomonadati</taxon>
        <taxon>Pseudomonadota</taxon>
        <taxon>Gammaproteobacteria</taxon>
        <taxon>Cellvibrionales</taxon>
        <taxon>Microbulbiferaceae</taxon>
        <taxon>Microbulbifer</taxon>
    </lineage>
</organism>
<feature type="domain" description="Protein kinase" evidence="4">
    <location>
        <begin position="130"/>
        <end position="377"/>
    </location>
</feature>
<feature type="coiled-coil region" evidence="2">
    <location>
        <begin position="427"/>
        <end position="454"/>
    </location>
</feature>
<dbReference type="InterPro" id="IPR017441">
    <property type="entry name" value="Protein_kinase_ATP_BS"/>
</dbReference>
<gene>
    <name evidence="5" type="primary">pknD_4</name>
    <name evidence="5" type="ORF">Maes01_01979</name>
</gene>
<feature type="compositionally biased region" description="Low complexity" evidence="3">
    <location>
        <begin position="69"/>
        <end position="92"/>
    </location>
</feature>
<dbReference type="SMART" id="SM00220">
    <property type="entry name" value="S_TKc"/>
    <property type="match status" value="1"/>
</dbReference>
<dbReference type="InterPro" id="IPR005532">
    <property type="entry name" value="SUMF_dom"/>
</dbReference>
<sequence>MIQDAELQALGLDDEASPAQIREAIARKQVQLEQALEKAPTDALRNKFRQQQEKLALLAAQLVPEAKSHTTPHTTSQTAPQTTPTPTGTAGAASLSQTKLADLPQSATQFDSGNTAQVNLREGQMLAGRYEVQEQIGAGGMGAVYRALDKTTGKEIALKVLLPALLKNERARERFLDEARISQQLSHPNIVNVYDVQQDGDFFFLTMELLEGQDLRQVMENRKLARQPFSEQEMRTIASQVGDALAYAHKYTVHRDLKPENVWLTEDGDYKLMDFGIARMQSTSQRTQTGAAMGTAYYMAPEQLKGQKNIDGRADQYALGVMLYELATGEVPAGLIKPLRESRRDLSRGFATTVMRTLNGSPEDRFADIAAFRQALEPRGGLELNLPWKNIGIAAGVLVALLGIGGIVASGSLDGLKGLLPMSKEEIAAQKASLAKIQGEIKVLKQRLDSSRRSLDSDVRDAQRNNSSDWISLSNWQKLTEDGIFAGSRLTELEGDLSMAEVLLRDEAFKQARPVFERVRAGYLQLQKDFTAAESLYAAGAQAEQAEQAWLRLKLRSETDSVLVATAKETQTQALQLQRGGEYSEALTSWQGAAEAWRQAKAQGDKLRQYSNDAAEEKSTWEKLKKNYGLSDPEPARLALEAEKLGHQHRREGDYPASIVSWQQSAEQWRAAIAAVAGDVARIDSERQAQAAAAAKRKREQERARLAENLKRLLAGNAMVSIPGGSFLMGSNSGKSAETPVHRVALKPFKMSQYEVTFAQYDAFAAATGRAKPDDSGWGRGKRPVIGVSWEDATAYARWLSKQTGQQFRLPSEAEWEYAARAGSDNKYSWGSSISCGNARWSHHADGECGKDRGTVPVGSFAANAFGLYDMHGNVWEWTQDCWNATYNGAPSHGEARTDGDCSQHAVRGGSWLNGMEYLRSASRVRYSSADDDRDLGFRLAQDL</sequence>
<dbReference type="PANTHER" id="PTHR23150:SF35">
    <property type="entry name" value="BLL6746 PROTEIN"/>
    <property type="match status" value="1"/>
</dbReference>
<dbReference type="InterPro" id="IPR042095">
    <property type="entry name" value="SUMF_sf"/>
</dbReference>
<evidence type="ECO:0000256" key="3">
    <source>
        <dbReference type="SAM" id="MobiDB-lite"/>
    </source>
</evidence>
<feature type="region of interest" description="Disordered" evidence="3">
    <location>
        <begin position="66"/>
        <end position="92"/>
    </location>
</feature>
<evidence type="ECO:0000256" key="2">
    <source>
        <dbReference type="SAM" id="Coils"/>
    </source>
</evidence>
<dbReference type="Gene3D" id="3.90.1580.10">
    <property type="entry name" value="paralog of FGE (formylglycine-generating enzyme)"/>
    <property type="match status" value="1"/>
</dbReference>
<dbReference type="Gene3D" id="3.30.200.20">
    <property type="entry name" value="Phosphorylase Kinase, domain 1"/>
    <property type="match status" value="1"/>
</dbReference>
<dbReference type="SUPFAM" id="SSF56436">
    <property type="entry name" value="C-type lectin-like"/>
    <property type="match status" value="1"/>
</dbReference>
<keyword evidence="6" id="KW-1185">Reference proteome</keyword>
<dbReference type="PROSITE" id="PS00107">
    <property type="entry name" value="PROTEIN_KINASE_ATP"/>
    <property type="match status" value="1"/>
</dbReference>
<dbReference type="Proteomes" id="UP001408594">
    <property type="component" value="Unassembled WGS sequence"/>
</dbReference>
<dbReference type="Pfam" id="PF00069">
    <property type="entry name" value="Pkinase"/>
    <property type="match status" value="1"/>
</dbReference>
<dbReference type="PROSITE" id="PS50011">
    <property type="entry name" value="PROTEIN_KINASE_DOM"/>
    <property type="match status" value="1"/>
</dbReference>
<dbReference type="InterPro" id="IPR051043">
    <property type="entry name" value="Sulfatase_Mod_Factor_Kinase"/>
</dbReference>
<keyword evidence="5" id="KW-0418">Kinase</keyword>
<keyword evidence="1" id="KW-0067">ATP-binding</keyword>
<evidence type="ECO:0000313" key="5">
    <source>
        <dbReference type="EMBL" id="GAA5525410.1"/>
    </source>
</evidence>
<reference evidence="5 6" key="1">
    <citation type="submission" date="2024-02" db="EMBL/GenBank/DDBJ databases">
        <title>Microbulbifer aestuariivivens NBRC 112533.</title>
        <authorList>
            <person name="Ichikawa N."/>
            <person name="Katano-Makiyama Y."/>
            <person name="Hidaka K."/>
        </authorList>
    </citation>
    <scope>NUCLEOTIDE SEQUENCE [LARGE SCALE GENOMIC DNA]</scope>
    <source>
        <strain evidence="5 6">NBRC 112533</strain>
    </source>
</reference>
<dbReference type="RefSeq" id="WP_345551087.1">
    <property type="nucleotide sequence ID" value="NZ_BAABRT010000015.1"/>
</dbReference>
<evidence type="ECO:0000259" key="4">
    <source>
        <dbReference type="PROSITE" id="PS50011"/>
    </source>
</evidence>
<comment type="caution">
    <text evidence="5">The sequence shown here is derived from an EMBL/GenBank/DDBJ whole genome shotgun (WGS) entry which is preliminary data.</text>
</comment>
<dbReference type="EMBL" id="BAABRT010000015">
    <property type="protein sequence ID" value="GAA5525410.1"/>
    <property type="molecule type" value="Genomic_DNA"/>
</dbReference>
<dbReference type="SUPFAM" id="SSF56112">
    <property type="entry name" value="Protein kinase-like (PK-like)"/>
    <property type="match status" value="1"/>
</dbReference>
<accession>A0ABP9WQD4</accession>
<protein>
    <submittedName>
        <fullName evidence="5">Serine/threonine-protein kinase PknD</fullName>
    </submittedName>
</protein>
<dbReference type="InterPro" id="IPR000719">
    <property type="entry name" value="Prot_kinase_dom"/>
</dbReference>
<dbReference type="CDD" id="cd14014">
    <property type="entry name" value="STKc_PknB_like"/>
    <property type="match status" value="1"/>
</dbReference>
<dbReference type="GO" id="GO:0016301">
    <property type="term" value="F:kinase activity"/>
    <property type="evidence" value="ECO:0007669"/>
    <property type="project" value="UniProtKB-KW"/>
</dbReference>
<dbReference type="Pfam" id="PF03781">
    <property type="entry name" value="FGE-sulfatase"/>
    <property type="match status" value="1"/>
</dbReference>
<dbReference type="InterPro" id="IPR011009">
    <property type="entry name" value="Kinase-like_dom_sf"/>
</dbReference>
<dbReference type="InterPro" id="IPR016187">
    <property type="entry name" value="CTDL_fold"/>
</dbReference>
<dbReference type="PANTHER" id="PTHR23150">
    <property type="entry name" value="SULFATASE MODIFYING FACTOR 1, 2"/>
    <property type="match status" value="1"/>
</dbReference>
<dbReference type="Gene3D" id="1.10.510.10">
    <property type="entry name" value="Transferase(Phosphotransferase) domain 1"/>
    <property type="match status" value="1"/>
</dbReference>
<evidence type="ECO:0000313" key="6">
    <source>
        <dbReference type="Proteomes" id="UP001408594"/>
    </source>
</evidence>
<name>A0ABP9WQD4_9GAMM</name>
<keyword evidence="1" id="KW-0547">Nucleotide-binding</keyword>